<proteinExistence type="predicted"/>
<dbReference type="HOGENOM" id="CLU_1829935_0_0_1"/>
<protein>
    <submittedName>
        <fullName evidence="1">Uncharacterized protein</fullName>
    </submittedName>
</protein>
<evidence type="ECO:0000313" key="2">
    <source>
        <dbReference type="Proteomes" id="UP000053593"/>
    </source>
</evidence>
<accession>A0A0D0C4S5</accession>
<organism evidence="1 2">
    <name type="scientific">Collybiopsis luxurians FD-317 M1</name>
    <dbReference type="NCBI Taxonomy" id="944289"/>
    <lineage>
        <taxon>Eukaryota</taxon>
        <taxon>Fungi</taxon>
        <taxon>Dikarya</taxon>
        <taxon>Basidiomycota</taxon>
        <taxon>Agaricomycotina</taxon>
        <taxon>Agaricomycetes</taxon>
        <taxon>Agaricomycetidae</taxon>
        <taxon>Agaricales</taxon>
        <taxon>Marasmiineae</taxon>
        <taxon>Omphalotaceae</taxon>
        <taxon>Collybiopsis</taxon>
        <taxon>Collybiopsis luxurians</taxon>
    </lineage>
</organism>
<gene>
    <name evidence="1" type="ORF">GYMLUDRAFT_41451</name>
</gene>
<evidence type="ECO:0000313" key="1">
    <source>
        <dbReference type="EMBL" id="KIK63131.1"/>
    </source>
</evidence>
<dbReference type="AlphaFoldDB" id="A0A0D0C4S5"/>
<feature type="non-terminal residue" evidence="1">
    <location>
        <position position="1"/>
    </location>
</feature>
<sequence>MSSALQLLTFDIFGAPSITTLQTYFYYLHYAVDYLTVKGLVAFVRVIDTTHSALMCHLMYQYLVRCCPFRSREKIRRPRAQIVAHGHPEIREFGTWSLFASIVFDVSRMSKTDRITPRFSSLLIKLSESSFLKASLRYEFI</sequence>
<keyword evidence="2" id="KW-1185">Reference proteome</keyword>
<dbReference type="Proteomes" id="UP000053593">
    <property type="component" value="Unassembled WGS sequence"/>
</dbReference>
<dbReference type="EMBL" id="KN834765">
    <property type="protein sequence ID" value="KIK63131.1"/>
    <property type="molecule type" value="Genomic_DNA"/>
</dbReference>
<name>A0A0D0C4S5_9AGAR</name>
<reference evidence="1 2" key="1">
    <citation type="submission" date="2014-04" db="EMBL/GenBank/DDBJ databases">
        <title>Evolutionary Origins and Diversification of the Mycorrhizal Mutualists.</title>
        <authorList>
            <consortium name="DOE Joint Genome Institute"/>
            <consortium name="Mycorrhizal Genomics Consortium"/>
            <person name="Kohler A."/>
            <person name="Kuo A."/>
            <person name="Nagy L.G."/>
            <person name="Floudas D."/>
            <person name="Copeland A."/>
            <person name="Barry K.W."/>
            <person name="Cichocki N."/>
            <person name="Veneault-Fourrey C."/>
            <person name="LaButti K."/>
            <person name="Lindquist E.A."/>
            <person name="Lipzen A."/>
            <person name="Lundell T."/>
            <person name="Morin E."/>
            <person name="Murat C."/>
            <person name="Riley R."/>
            <person name="Ohm R."/>
            <person name="Sun H."/>
            <person name="Tunlid A."/>
            <person name="Henrissat B."/>
            <person name="Grigoriev I.V."/>
            <person name="Hibbett D.S."/>
            <person name="Martin F."/>
        </authorList>
    </citation>
    <scope>NUCLEOTIDE SEQUENCE [LARGE SCALE GENOMIC DNA]</scope>
    <source>
        <strain evidence="1 2">FD-317 M1</strain>
    </source>
</reference>